<organism evidence="2 3">
    <name type="scientific">Pedobacter psychroterrae</name>
    <dbReference type="NCBI Taxonomy" id="2530453"/>
    <lineage>
        <taxon>Bacteria</taxon>
        <taxon>Pseudomonadati</taxon>
        <taxon>Bacteroidota</taxon>
        <taxon>Sphingobacteriia</taxon>
        <taxon>Sphingobacteriales</taxon>
        <taxon>Sphingobacteriaceae</taxon>
        <taxon>Pedobacter</taxon>
    </lineage>
</organism>
<feature type="chain" id="PRO_5020355839" description="MG2 domain-containing protein" evidence="1">
    <location>
        <begin position="21"/>
        <end position="1822"/>
    </location>
</feature>
<evidence type="ECO:0000313" key="3">
    <source>
        <dbReference type="Proteomes" id="UP000293347"/>
    </source>
</evidence>
<name>A0A4R0NI95_9SPHI</name>
<reference evidence="2 3" key="1">
    <citation type="submission" date="2019-02" db="EMBL/GenBank/DDBJ databases">
        <title>Pedobacter sp. RP-1-14 sp. nov., isolated from Arctic soil.</title>
        <authorList>
            <person name="Dahal R.H."/>
        </authorList>
    </citation>
    <scope>NUCLEOTIDE SEQUENCE [LARGE SCALE GENOMIC DNA]</scope>
    <source>
        <strain evidence="2 3">RP-1-14</strain>
    </source>
</reference>
<dbReference type="Pfam" id="PF13620">
    <property type="entry name" value="CarboxypepD_reg"/>
    <property type="match status" value="1"/>
</dbReference>
<dbReference type="Proteomes" id="UP000293347">
    <property type="component" value="Unassembled WGS sequence"/>
</dbReference>
<sequence length="1822" mass="203295">MKNKRSLIIVSSLMMLISLAFIPREDGGIEKLVASLQRWTDNNPQEKVYLHTDKPYYALGDTLWFKAYVTVGSRHQLSAMSGALYVELLNPQDSMVSSLKLPLITGTTYGDFTLDEELPIGSYRLRAYTQWMRNAGEDYFFDRTIIVGSIGSSDAVAGDPAFKNIKNKSSRKSIKEEVGVQQADVQFFPESGSLVDGITSRVGFKAVGADGNGIAVKGMILDDLDKEIIDFQSLYAGMGNVVLKPQTGRSYRAKVVFPDSSMRVIELPKVLESGYVLGVYQTMKDSVLVRINASASMVQQGSQSVNLMVQSGGEVVFTSPVKISRSITSIWLHKALFPSGIAQFSLFHSNNEPLNERVAFIRNQDQMSLEVSTEKQSYKSREPISLNVIAKNAEGMPTGGSFSVSVIDESKVPFDEGLGHTIFSDILLDSDLKGFIETPNYYFHKETEEVDAALDNLMLTQGYRRFDWKAISADSVPKPQFAAEGIGTIFSGKVLGLNGKPQPGASVMMMSLKADLIKNSKADMEGRFRFDEELVLTDSIRITFQARNQKNSSKVELILDSVPKPLPAKPRKKTSINEKIEEQLQVYIENSKKLDSIYSKTGQFDRVRRLKEVNIQAKKVYQRYSGQGGLRVPEGHADLTIDMSKEKNFASMESFIRQKLSGRGVKFNSYRPDPQGPEVMNYPYAAQRMDYVPMRIVVDGRRMNPEEAVDIFNNSTLDQSDIAKIDVVITGAMANMFDGPVIMFYTRPDRFIRKAELNVVNLSPRGFNKVKSFYSPKYDRGNTNHFADLRSTVYWNPNLRVYASGKAAFNYFNADGPGSYKVIIEGINAAGEMGRAVYRYKVEASGHEYKAPVDYNNSIVASLDSLHKRLPVEKVYLHTDKPYYNLGDTLWFKSYLLNAGNFTGSSRSGLLYVELVNDSAEVVRRISVPVTKGLSWAQIPLTATIFQEGGYTLRAYTNWMQNFGRDLVFTRRLYLGKPSINTWLVQSDSRINRVNNQDELEVNIQLKRSDNAPVGLKDVEVRIYEADRYISKQSLSTLQDGTLKFSSKLKEKADGRNLNVEIRNVNKTDGNQLLHVPLRIKRNQFIDLQFLPEGGHLVGGLRSLVGLKAIGEDGLGINIAGKIYDSGGAEAATFASLHNGMGSFEFTPRPDETYTAKITLPEELTNEYKLPMVNKEGMVLRLRTDQQSDSIIVDIASSNNAVQMDSVYYLVGTARGKAYYATAVDFDKSTLKVSKKTFPTGIVRFTLLKGKRPLNERIVFIDHKDQLDVKLIANKPAYLQRDSIALEVEIKDKMGIPVQGSFSVGVTDDTQVKPDSLGNYGIGASLLLSSDLKGKVENPGYYLNGESPERPAALDNLMLTQGWTGYDWKDVFAPAAVPKFLAEKEFKITGQVVNISKKPVVGAQVLISSQKPSFITTTNTDNAGTFTFMNLPQIDSGSFFIQAKTSKGKTRYFGEVSVDRFQPAPILPTFRDQLMPWYVNSDQEQLNYVQQIAKKTKEEFFRPSGISLKEVKIVSKKIIKGTFNRNGPGNADLIFDEKDIKESAVMDLYQLIKQKLPGFRVVMEDGLPTLRYNNYMVNIEIDQGPLPVRLNSNPTVEELIEELSQFKIAGFVGMEVMYSTKYMHSYAEPPRIITYTSDQIFQSEVALRTGIIDDDGQDMNIDAFVKTRAQGPMGPQGGGLHAFYKPGFKGIGYLDARVNVLTNKTRQLAVIGITTSQRVGWHRINKPDVVTYRPLPLMKPQEFYSPKYSVNQADVAEPDFRSTILWVPNVITDANGKAIIRFYSADTPGKYTVSLEGSSTDGNIASKKVKLTVGNQPGKTTN</sequence>
<protein>
    <recommendedName>
        <fullName evidence="4">MG2 domain-containing protein</fullName>
    </recommendedName>
</protein>
<dbReference type="RefSeq" id="WP_131597041.1">
    <property type="nucleotide sequence ID" value="NZ_SJSL01000004.1"/>
</dbReference>
<dbReference type="OrthoDB" id="609485at2"/>
<feature type="signal peptide" evidence="1">
    <location>
        <begin position="1"/>
        <end position="20"/>
    </location>
</feature>
<proteinExistence type="predicted"/>
<keyword evidence="1" id="KW-0732">Signal</keyword>
<comment type="caution">
    <text evidence="2">The sequence shown here is derived from an EMBL/GenBank/DDBJ whole genome shotgun (WGS) entry which is preliminary data.</text>
</comment>
<evidence type="ECO:0008006" key="4">
    <source>
        <dbReference type="Google" id="ProtNLM"/>
    </source>
</evidence>
<evidence type="ECO:0000313" key="2">
    <source>
        <dbReference type="EMBL" id="TCD00186.1"/>
    </source>
</evidence>
<keyword evidence="3" id="KW-1185">Reference proteome</keyword>
<accession>A0A4R0NI95</accession>
<evidence type="ECO:0000256" key="1">
    <source>
        <dbReference type="SAM" id="SignalP"/>
    </source>
</evidence>
<dbReference type="EMBL" id="SJSL01000004">
    <property type="protein sequence ID" value="TCD00186.1"/>
    <property type="molecule type" value="Genomic_DNA"/>
</dbReference>
<gene>
    <name evidence="2" type="ORF">EZ437_15850</name>
</gene>
<dbReference type="Gene3D" id="2.60.40.1930">
    <property type="match status" value="2"/>
</dbReference>